<dbReference type="EMBL" id="JAGQHS010000222">
    <property type="protein sequence ID" value="MCA9758856.1"/>
    <property type="molecule type" value="Genomic_DNA"/>
</dbReference>
<evidence type="ECO:0000313" key="1">
    <source>
        <dbReference type="EMBL" id="MCA9758856.1"/>
    </source>
</evidence>
<accession>A0A956SG05</accession>
<organism evidence="1 2">
    <name type="scientific">Eiseniibacteriota bacterium</name>
    <dbReference type="NCBI Taxonomy" id="2212470"/>
    <lineage>
        <taxon>Bacteria</taxon>
        <taxon>Candidatus Eiseniibacteriota</taxon>
    </lineage>
</organism>
<feature type="non-terminal residue" evidence="1">
    <location>
        <position position="1"/>
    </location>
</feature>
<dbReference type="InterPro" id="IPR026444">
    <property type="entry name" value="Secre_tail"/>
</dbReference>
<comment type="caution">
    <text evidence="1">The sequence shown here is derived from an EMBL/GenBank/DDBJ whole genome shotgun (WGS) entry which is preliminary data.</text>
</comment>
<name>A0A956SG05_UNCEI</name>
<protein>
    <submittedName>
        <fullName evidence="1">T9SS type A sorting domain-containing protein</fullName>
    </submittedName>
</protein>
<gene>
    <name evidence="1" type="ORF">KDA27_23885</name>
</gene>
<dbReference type="AlphaFoldDB" id="A0A956SG05"/>
<reference evidence="1" key="2">
    <citation type="journal article" date="2021" name="Microbiome">
        <title>Successional dynamics and alternative stable states in a saline activated sludge microbial community over 9 years.</title>
        <authorList>
            <person name="Wang Y."/>
            <person name="Ye J."/>
            <person name="Ju F."/>
            <person name="Liu L."/>
            <person name="Boyd J.A."/>
            <person name="Deng Y."/>
            <person name="Parks D.H."/>
            <person name="Jiang X."/>
            <person name="Yin X."/>
            <person name="Woodcroft B.J."/>
            <person name="Tyson G.W."/>
            <person name="Hugenholtz P."/>
            <person name="Polz M.F."/>
            <person name="Zhang T."/>
        </authorList>
    </citation>
    <scope>NUCLEOTIDE SEQUENCE</scope>
    <source>
        <strain evidence="1">HKST-UBA02</strain>
    </source>
</reference>
<evidence type="ECO:0000313" key="2">
    <source>
        <dbReference type="Proteomes" id="UP000739538"/>
    </source>
</evidence>
<reference evidence="1" key="1">
    <citation type="submission" date="2020-04" db="EMBL/GenBank/DDBJ databases">
        <authorList>
            <person name="Zhang T."/>
        </authorList>
    </citation>
    <scope>NUCLEOTIDE SEQUENCE</scope>
    <source>
        <strain evidence="1">HKST-UBA02</strain>
    </source>
</reference>
<sequence length="102" mass="10920">RDLLADTSETAPGSLRLHLSAFPQPVTTAGTASLRLELSTSEHIRLDVFDAGGRKVATLVDESMEAGTHLLPWAPRTLHPGVYFGRAEAGTQQASTKIVVVR</sequence>
<dbReference type="Proteomes" id="UP000739538">
    <property type="component" value="Unassembled WGS sequence"/>
</dbReference>
<dbReference type="Gene3D" id="2.60.40.4070">
    <property type="match status" value="1"/>
</dbReference>
<dbReference type="NCBIfam" id="TIGR04183">
    <property type="entry name" value="Por_Secre_tail"/>
    <property type="match status" value="1"/>
</dbReference>
<proteinExistence type="predicted"/>